<dbReference type="InterPro" id="IPR001841">
    <property type="entry name" value="Znf_RING"/>
</dbReference>
<dbReference type="Gene3D" id="3.30.40.10">
    <property type="entry name" value="Zinc/RING finger domain, C3HC4 (zinc finger)"/>
    <property type="match status" value="1"/>
</dbReference>
<keyword evidence="1" id="KW-0479">Metal-binding</keyword>
<evidence type="ECO:0000313" key="7">
    <source>
        <dbReference type="Proteomes" id="UP001345219"/>
    </source>
</evidence>
<organism evidence="6 7">
    <name type="scientific">Trapa incisa</name>
    <dbReference type="NCBI Taxonomy" id="236973"/>
    <lineage>
        <taxon>Eukaryota</taxon>
        <taxon>Viridiplantae</taxon>
        <taxon>Streptophyta</taxon>
        <taxon>Embryophyta</taxon>
        <taxon>Tracheophyta</taxon>
        <taxon>Spermatophyta</taxon>
        <taxon>Magnoliopsida</taxon>
        <taxon>eudicotyledons</taxon>
        <taxon>Gunneridae</taxon>
        <taxon>Pentapetalae</taxon>
        <taxon>rosids</taxon>
        <taxon>malvids</taxon>
        <taxon>Myrtales</taxon>
        <taxon>Lythraceae</taxon>
        <taxon>Trapa</taxon>
    </lineage>
</organism>
<feature type="domain" description="RING-type" evidence="5">
    <location>
        <begin position="265"/>
        <end position="300"/>
    </location>
</feature>
<evidence type="ECO:0000256" key="2">
    <source>
        <dbReference type="ARBA" id="ARBA00022771"/>
    </source>
</evidence>
<dbReference type="InterPro" id="IPR013083">
    <property type="entry name" value="Znf_RING/FYVE/PHD"/>
</dbReference>
<dbReference type="CDD" id="cd16649">
    <property type="entry name" value="mRING-HC-C3HC5_CGRF1-like"/>
    <property type="match status" value="1"/>
</dbReference>
<evidence type="ECO:0000313" key="6">
    <source>
        <dbReference type="EMBL" id="KAK4773840.1"/>
    </source>
</evidence>
<sequence>MLPGGKVNPILPFLADDHQYQYQNNASNQLQLFGNVQSPCGVNPVWMNKLDSQVGKIPEHQQLQISLNHSNFCNEYDLTAAIHPPNLVSTGLRLSYDEDEHNSSLSSAGGSMSTNPSIFLSLDKNTGTELDHQNEEFDQYVKVQVEHLTKGIKEMQERHLVSLLSAMERGVIKKLLEKDMEIENINRRNRELGERIKQATIEVQSWQYRAKYNESVANVLKTKLQQVISVGAGEGKEGFGDSELDDAASYIDLKNRHERPRGLVCKACNLGEARVLLIPCRHLCICKACSGLVTVCPVCRLTVTDRLDVYMS</sequence>
<dbReference type="GO" id="GO:0008270">
    <property type="term" value="F:zinc ion binding"/>
    <property type="evidence" value="ECO:0007669"/>
    <property type="project" value="UniProtKB-KW"/>
</dbReference>
<proteinExistence type="predicted"/>
<evidence type="ECO:0000256" key="3">
    <source>
        <dbReference type="ARBA" id="ARBA00022833"/>
    </source>
</evidence>
<name>A0AAN7QSF1_9MYRT</name>
<dbReference type="Pfam" id="PF13920">
    <property type="entry name" value="zf-C3HC4_3"/>
    <property type="match status" value="1"/>
</dbReference>
<gene>
    <name evidence="6" type="ORF">SAY87_028859</name>
</gene>
<evidence type="ECO:0000256" key="1">
    <source>
        <dbReference type="ARBA" id="ARBA00022723"/>
    </source>
</evidence>
<reference evidence="6 7" key="1">
    <citation type="journal article" date="2023" name="Hortic Res">
        <title>Pangenome of water caltrop reveals structural variations and asymmetric subgenome divergence after allopolyploidization.</title>
        <authorList>
            <person name="Zhang X."/>
            <person name="Chen Y."/>
            <person name="Wang L."/>
            <person name="Yuan Y."/>
            <person name="Fang M."/>
            <person name="Shi L."/>
            <person name="Lu R."/>
            <person name="Comes H.P."/>
            <person name="Ma Y."/>
            <person name="Chen Y."/>
            <person name="Huang G."/>
            <person name="Zhou Y."/>
            <person name="Zheng Z."/>
            <person name="Qiu Y."/>
        </authorList>
    </citation>
    <scope>NUCLEOTIDE SEQUENCE [LARGE SCALE GENOMIC DNA]</scope>
    <source>
        <tissue evidence="6">Roots</tissue>
    </source>
</reference>
<dbReference type="Proteomes" id="UP001345219">
    <property type="component" value="Chromosome 22"/>
</dbReference>
<evidence type="ECO:0000259" key="5">
    <source>
        <dbReference type="PROSITE" id="PS50089"/>
    </source>
</evidence>
<comment type="caution">
    <text evidence="6">The sequence shown here is derived from an EMBL/GenBank/DDBJ whole genome shotgun (WGS) entry which is preliminary data.</text>
</comment>
<dbReference type="PANTHER" id="PTHR42647">
    <property type="entry name" value="SBP (S-RIBONUCLEASE BINDING PROTEIN) FAMILY PROTEIN"/>
    <property type="match status" value="1"/>
</dbReference>
<accession>A0AAN7QSF1</accession>
<dbReference type="PIRSF" id="PIRSF036836">
    <property type="entry name" value="RNase_bind_SBP1"/>
    <property type="match status" value="1"/>
</dbReference>
<keyword evidence="7" id="KW-1185">Reference proteome</keyword>
<keyword evidence="2 4" id="KW-0863">Zinc-finger</keyword>
<protein>
    <recommendedName>
        <fullName evidence="5">RING-type domain-containing protein</fullName>
    </recommendedName>
</protein>
<keyword evidence="3" id="KW-0862">Zinc</keyword>
<dbReference type="AlphaFoldDB" id="A0AAN7QSF1"/>
<dbReference type="PROSITE" id="PS50089">
    <property type="entry name" value="ZF_RING_2"/>
    <property type="match status" value="1"/>
</dbReference>
<dbReference type="GO" id="GO:0004842">
    <property type="term" value="F:ubiquitin-protein transferase activity"/>
    <property type="evidence" value="ECO:0007669"/>
    <property type="project" value="TreeGrafter"/>
</dbReference>
<dbReference type="PANTHER" id="PTHR42647:SF9">
    <property type="entry name" value="S-RIBONUCLEASE BINDING PROTEIN SBP1-RELATED"/>
    <property type="match status" value="1"/>
</dbReference>
<dbReference type="EMBL" id="JAXIOK010000004">
    <property type="protein sequence ID" value="KAK4773840.1"/>
    <property type="molecule type" value="Genomic_DNA"/>
</dbReference>
<evidence type="ECO:0000256" key="4">
    <source>
        <dbReference type="PROSITE-ProRule" id="PRU00175"/>
    </source>
</evidence>